<dbReference type="GO" id="GO:0016746">
    <property type="term" value="F:acyltransferase activity"/>
    <property type="evidence" value="ECO:0007669"/>
    <property type="project" value="UniProtKB-KW"/>
</dbReference>
<evidence type="ECO:0000256" key="5">
    <source>
        <dbReference type="ARBA" id="ARBA00023136"/>
    </source>
</evidence>
<evidence type="ECO:0000256" key="7">
    <source>
        <dbReference type="SAM" id="Phobius"/>
    </source>
</evidence>
<dbReference type="AlphaFoldDB" id="A0A840U547"/>
<gene>
    <name evidence="8" type="ORF">HNR38_000731</name>
</gene>
<keyword evidence="7" id="KW-1133">Transmembrane helix</keyword>
<keyword evidence="7" id="KW-0812">Transmembrane</keyword>
<dbReference type="Pfam" id="PF03279">
    <property type="entry name" value="Lip_A_acyltrans"/>
    <property type="match status" value="1"/>
</dbReference>
<keyword evidence="4 8" id="KW-0808">Transferase</keyword>
<feature type="transmembrane region" description="Helical" evidence="7">
    <location>
        <begin position="27"/>
        <end position="46"/>
    </location>
</feature>
<protein>
    <submittedName>
        <fullName evidence="8">Putative LPLAT superfamily acyltransferase</fullName>
    </submittedName>
</protein>
<dbReference type="GO" id="GO:0005886">
    <property type="term" value="C:plasma membrane"/>
    <property type="evidence" value="ECO:0007669"/>
    <property type="project" value="UniProtKB-SubCell"/>
</dbReference>
<comment type="caution">
    <text evidence="8">The sequence shown here is derived from an EMBL/GenBank/DDBJ whole genome shotgun (WGS) entry which is preliminary data.</text>
</comment>
<keyword evidence="2" id="KW-1003">Cell membrane</keyword>
<evidence type="ECO:0000256" key="2">
    <source>
        <dbReference type="ARBA" id="ARBA00022475"/>
    </source>
</evidence>
<dbReference type="PANTHER" id="PTHR30606">
    <property type="entry name" value="LIPID A BIOSYNTHESIS LAUROYL ACYLTRANSFERASE"/>
    <property type="match status" value="1"/>
</dbReference>
<keyword evidence="6 8" id="KW-0012">Acyltransferase</keyword>
<evidence type="ECO:0000256" key="4">
    <source>
        <dbReference type="ARBA" id="ARBA00022679"/>
    </source>
</evidence>
<evidence type="ECO:0000256" key="1">
    <source>
        <dbReference type="ARBA" id="ARBA00004533"/>
    </source>
</evidence>
<evidence type="ECO:0000313" key="9">
    <source>
        <dbReference type="Proteomes" id="UP000591735"/>
    </source>
</evidence>
<organism evidence="8 9">
    <name type="scientific">Marinobacter oulmenensis</name>
    <dbReference type="NCBI Taxonomy" id="643747"/>
    <lineage>
        <taxon>Bacteria</taxon>
        <taxon>Pseudomonadati</taxon>
        <taxon>Pseudomonadota</taxon>
        <taxon>Gammaproteobacteria</taxon>
        <taxon>Pseudomonadales</taxon>
        <taxon>Marinobacteraceae</taxon>
        <taxon>Marinobacter</taxon>
    </lineage>
</organism>
<dbReference type="PANTHER" id="PTHR30606:SF10">
    <property type="entry name" value="PHOSPHATIDYLINOSITOL MANNOSIDE ACYLTRANSFERASE"/>
    <property type="match status" value="1"/>
</dbReference>
<comment type="subcellular location">
    <subcellularLocation>
        <location evidence="1">Cell inner membrane</location>
    </subcellularLocation>
</comment>
<keyword evidence="5 7" id="KW-0472">Membrane</keyword>
<dbReference type="Proteomes" id="UP000591735">
    <property type="component" value="Unassembled WGS sequence"/>
</dbReference>
<proteinExistence type="predicted"/>
<dbReference type="CDD" id="cd07984">
    <property type="entry name" value="LPLAT_LABLAT-like"/>
    <property type="match status" value="1"/>
</dbReference>
<dbReference type="PIRSF" id="PIRSF028561">
    <property type="entry name" value="Ac_Trasf"/>
    <property type="match status" value="1"/>
</dbReference>
<keyword evidence="3" id="KW-0997">Cell inner membrane</keyword>
<dbReference type="EMBL" id="JACHFE010000002">
    <property type="protein sequence ID" value="MBB5320259.1"/>
    <property type="molecule type" value="Genomic_DNA"/>
</dbReference>
<dbReference type="GO" id="GO:0009247">
    <property type="term" value="P:glycolipid biosynthetic process"/>
    <property type="evidence" value="ECO:0007669"/>
    <property type="project" value="UniProtKB-ARBA"/>
</dbReference>
<evidence type="ECO:0000256" key="3">
    <source>
        <dbReference type="ARBA" id="ARBA00022519"/>
    </source>
</evidence>
<name>A0A840U547_9GAMM</name>
<keyword evidence="9" id="KW-1185">Reference proteome</keyword>
<dbReference type="InterPro" id="IPR014548">
    <property type="entry name" value="Ac_Trasf"/>
</dbReference>
<accession>A0A840U547</accession>
<dbReference type="InterPro" id="IPR004960">
    <property type="entry name" value="LipA_acyltrans"/>
</dbReference>
<sequence>MTDNHWSNMAEAGAVSGIRFMFWVYRWFGRLPFRICLFPVILYFFLFRRSAREASLNYLVHLRDSGRFTPSAPLLWHSYQHFLNFGESMLDKLAVWQGDIAIDSLEFHNHEVFDELVREGRGAVMMGSHLGNLEICRALSRRHTGVTFNVLMHTAHATRFNAMLTRANSAAHVNVIQVSEVSPATAIVLQQKIDAGEFLVIAGDRTPVSGPANTAEAEFLGETCELPQGPFVLASILRCPVLTLFCLRRGRRGQPFFDLYINHFADRIELPRRDRQRALRHYVQRWADLLAEYCQRAPLQWFNFYSFWHRPGSESNTEKSTDQ</sequence>
<evidence type="ECO:0000256" key="6">
    <source>
        <dbReference type="ARBA" id="ARBA00023315"/>
    </source>
</evidence>
<dbReference type="RefSeq" id="WP_183699909.1">
    <property type="nucleotide sequence ID" value="NZ_JACHFE010000002.1"/>
</dbReference>
<reference evidence="8 9" key="1">
    <citation type="submission" date="2020-08" db="EMBL/GenBank/DDBJ databases">
        <title>Genomic Encyclopedia of Type Strains, Phase IV (KMG-IV): sequencing the most valuable type-strain genomes for metagenomic binning, comparative biology and taxonomic classification.</title>
        <authorList>
            <person name="Goeker M."/>
        </authorList>
    </citation>
    <scope>NUCLEOTIDE SEQUENCE [LARGE SCALE GENOMIC DNA]</scope>
    <source>
        <strain evidence="8 9">DSM 22359</strain>
    </source>
</reference>
<evidence type="ECO:0000313" key="8">
    <source>
        <dbReference type="EMBL" id="MBB5320259.1"/>
    </source>
</evidence>